<proteinExistence type="predicted"/>
<dbReference type="SMART" id="SM00368">
    <property type="entry name" value="LRR_RI"/>
    <property type="match status" value="7"/>
</dbReference>
<feature type="non-terminal residue" evidence="9">
    <location>
        <position position="918"/>
    </location>
</feature>
<evidence type="ECO:0000256" key="6">
    <source>
        <dbReference type="ARBA" id="ARBA00022840"/>
    </source>
</evidence>
<dbReference type="PROSITE" id="PS50837">
    <property type="entry name" value="NACHT"/>
    <property type="match status" value="1"/>
</dbReference>
<dbReference type="PANTHER" id="PTHR24106">
    <property type="entry name" value="NACHT, LRR AND CARD DOMAINS-CONTAINING"/>
    <property type="match status" value="1"/>
</dbReference>
<dbReference type="Pfam" id="PF13516">
    <property type="entry name" value="LRR_6"/>
    <property type="match status" value="4"/>
</dbReference>
<keyword evidence="2" id="KW-0963">Cytoplasm</keyword>
<dbReference type="EMBL" id="JAYMGO010000004">
    <property type="protein sequence ID" value="KAL1276292.1"/>
    <property type="molecule type" value="Genomic_DNA"/>
</dbReference>
<evidence type="ECO:0000256" key="2">
    <source>
        <dbReference type="ARBA" id="ARBA00022490"/>
    </source>
</evidence>
<dbReference type="Pfam" id="PF17779">
    <property type="entry name" value="WHD_NOD2"/>
    <property type="match status" value="1"/>
</dbReference>
<keyword evidence="5" id="KW-0547">Nucleotide-binding</keyword>
<evidence type="ECO:0000313" key="10">
    <source>
        <dbReference type="Proteomes" id="UP001558613"/>
    </source>
</evidence>
<evidence type="ECO:0000256" key="1">
    <source>
        <dbReference type="ARBA" id="ARBA00004496"/>
    </source>
</evidence>
<evidence type="ECO:0000259" key="8">
    <source>
        <dbReference type="PROSITE" id="PS50837"/>
    </source>
</evidence>
<dbReference type="Gene3D" id="3.80.10.10">
    <property type="entry name" value="Ribonuclease Inhibitor"/>
    <property type="match status" value="2"/>
</dbReference>
<dbReference type="InterPro" id="IPR029495">
    <property type="entry name" value="NACHT-assoc"/>
</dbReference>
<dbReference type="Gene3D" id="3.40.50.300">
    <property type="entry name" value="P-loop containing nucleotide triphosphate hydrolases"/>
    <property type="match status" value="1"/>
</dbReference>
<keyword evidence="10" id="KW-1185">Reference proteome</keyword>
<organism evidence="9 10">
    <name type="scientific">Cirrhinus molitorella</name>
    <name type="common">mud carp</name>
    <dbReference type="NCBI Taxonomy" id="172907"/>
    <lineage>
        <taxon>Eukaryota</taxon>
        <taxon>Metazoa</taxon>
        <taxon>Chordata</taxon>
        <taxon>Craniata</taxon>
        <taxon>Vertebrata</taxon>
        <taxon>Euteleostomi</taxon>
        <taxon>Actinopterygii</taxon>
        <taxon>Neopterygii</taxon>
        <taxon>Teleostei</taxon>
        <taxon>Ostariophysi</taxon>
        <taxon>Cypriniformes</taxon>
        <taxon>Cyprinidae</taxon>
        <taxon>Labeoninae</taxon>
        <taxon>Labeonini</taxon>
        <taxon>Cirrhinus</taxon>
    </lineage>
</organism>
<feature type="region of interest" description="Disordered" evidence="7">
    <location>
        <begin position="1"/>
        <end position="33"/>
    </location>
</feature>
<keyword evidence="6" id="KW-0067">ATP-binding</keyword>
<accession>A0ABR3NHE8</accession>
<feature type="compositionally biased region" description="Polar residues" evidence="7">
    <location>
        <begin position="1"/>
        <end position="19"/>
    </location>
</feature>
<dbReference type="InterPro" id="IPR032675">
    <property type="entry name" value="LRR_dom_sf"/>
</dbReference>
<gene>
    <name evidence="9" type="ORF">QQF64_035915</name>
</gene>
<name>A0ABR3NHE8_9TELE</name>
<dbReference type="InterPro" id="IPR007111">
    <property type="entry name" value="NACHT_NTPase"/>
</dbReference>
<dbReference type="Pfam" id="PF17776">
    <property type="entry name" value="NLRC4_HD2"/>
    <property type="match status" value="1"/>
</dbReference>
<keyword evidence="4" id="KW-0677">Repeat</keyword>
<dbReference type="InterPro" id="IPR041075">
    <property type="entry name" value="NOD1/2_WH"/>
</dbReference>
<evidence type="ECO:0000256" key="4">
    <source>
        <dbReference type="ARBA" id="ARBA00022737"/>
    </source>
</evidence>
<comment type="subcellular location">
    <subcellularLocation>
        <location evidence="1">Cytoplasm</location>
    </subcellularLocation>
</comment>
<dbReference type="InterPro" id="IPR051261">
    <property type="entry name" value="NLR"/>
</dbReference>
<dbReference type="SUPFAM" id="SSF52047">
    <property type="entry name" value="RNI-like"/>
    <property type="match status" value="1"/>
</dbReference>
<comment type="caution">
    <text evidence="9">The sequence shown here is derived from an EMBL/GenBank/DDBJ whole genome shotgun (WGS) entry which is preliminary data.</text>
</comment>
<evidence type="ECO:0000313" key="9">
    <source>
        <dbReference type="EMBL" id="KAL1276292.1"/>
    </source>
</evidence>
<evidence type="ECO:0000256" key="3">
    <source>
        <dbReference type="ARBA" id="ARBA00022614"/>
    </source>
</evidence>
<dbReference type="InterPro" id="IPR041267">
    <property type="entry name" value="NLRP_HD2"/>
</dbReference>
<dbReference type="SMART" id="SM01288">
    <property type="entry name" value="FISNA"/>
    <property type="match status" value="1"/>
</dbReference>
<dbReference type="Proteomes" id="UP001558613">
    <property type="component" value="Unassembled WGS sequence"/>
</dbReference>
<dbReference type="Pfam" id="PF05729">
    <property type="entry name" value="NACHT"/>
    <property type="match status" value="1"/>
</dbReference>
<sequence length="918" mass="103453">MNDTQTSGNYFSGCSPVQQKRSEPEPSCVSMKSDGSMIEPVKFKSGDSQPGLILVQRKRSEAESSCVSRKSETSAIHPLDYKSGDTQPALSCEVINTYRSNLMKKFECLYEGTVMQRNPILLNEIYTELYITESESGKINNEHEVRQIETQSRRAATEDTVIKCSDIFRPLPGQNKPIRTVLTKGVAGIGKTVSVQKFILDWAEGKENQDIQLIFPLPFRELNLMKGKKLSLSGLLHIFFPETKEMEISSEEYKVLFIFDGLDECRLSLDFKGEVKPCNISESASVDVLLMNLIVGNLLPSALIWITSRPAAADLIPSECVHRVTEIRGFNKPQKEEYFRKRFSDHQSLANRIISHLKSSRSLFIMCHIPVFCWISAAVLEKMLSQAKSGKIPKTLTQMYTHFLILQTNIKHEKDYEKKVNDEDMILKLGKLAFQQLLKGNLIFYDEDLRECGIDVTEASVYSGLCTQIFREELGLYQGKVFCFVHLSLQEHLAALYAQLSFTINKRNVFDEPKRNVFDEPKRSLNKIRSISKLHQKAVNEALQSENGHLDLFLRFLLGLSVESNQTLLQKLLTQTRICSYNKEKTVEYIKKEIEENLSTEKSINLFHCLNELGDDLLMKEIQDYLKSGKIRKNKLSSSQWSALVFVLVTSEQKMDVFDLKQFIGAQHKGNEVFQHLLPVFKDSRSVRFDGCGLDETCCKTVSSVLQSNSHLTELDLSSNHLQDSGVTMIYDGLKKIHCRLKILRLCGCHLTAQSCESLSSALQSSNSVLRELDLSNNDLQDSGVKLLSEGLKSPNSKLEMLRFSICNLTAQSCGSLSSVLKSSNTVLRDLDLSNNDLQDSGVMLLSEGLKSPNCQMEILRLSGCMVTEKGCHHVSSVLTSNPSHLRELDLSYNHPGDSGVELLSEKLKDANCSLDKL</sequence>
<dbReference type="Pfam" id="PF14484">
    <property type="entry name" value="FISNA"/>
    <property type="match status" value="1"/>
</dbReference>
<protein>
    <recommendedName>
        <fullName evidence="8">NACHT domain-containing protein</fullName>
    </recommendedName>
</protein>
<dbReference type="InterPro" id="IPR027417">
    <property type="entry name" value="P-loop_NTPase"/>
</dbReference>
<keyword evidence="3" id="KW-0433">Leucine-rich repeat</keyword>
<evidence type="ECO:0000256" key="7">
    <source>
        <dbReference type="SAM" id="MobiDB-lite"/>
    </source>
</evidence>
<evidence type="ECO:0000256" key="5">
    <source>
        <dbReference type="ARBA" id="ARBA00022741"/>
    </source>
</evidence>
<reference evidence="9 10" key="1">
    <citation type="submission" date="2023-09" db="EMBL/GenBank/DDBJ databases">
        <authorList>
            <person name="Wang M."/>
        </authorList>
    </citation>
    <scope>NUCLEOTIDE SEQUENCE [LARGE SCALE GENOMIC DNA]</scope>
    <source>
        <strain evidence="9">GT-2023</strain>
        <tissue evidence="9">Liver</tissue>
    </source>
</reference>
<feature type="domain" description="NACHT" evidence="8">
    <location>
        <begin position="179"/>
        <end position="312"/>
    </location>
</feature>
<dbReference type="InterPro" id="IPR001611">
    <property type="entry name" value="Leu-rich_rpt"/>
</dbReference>